<gene>
    <name evidence="11" type="ORF">FNK824_LOCUS18028</name>
    <name evidence="10" type="ORF">SEV965_LOCUS32315</name>
</gene>
<dbReference type="Gene3D" id="1.10.510.10">
    <property type="entry name" value="Transferase(Phosphotransferase) domain 1"/>
    <property type="match status" value="1"/>
</dbReference>
<dbReference type="AlphaFoldDB" id="A0A815MCX2"/>
<feature type="compositionally biased region" description="Basic and acidic residues" evidence="8">
    <location>
        <begin position="446"/>
        <end position="465"/>
    </location>
</feature>
<dbReference type="InterPro" id="IPR008271">
    <property type="entry name" value="Ser/Thr_kinase_AS"/>
</dbReference>
<dbReference type="InterPro" id="IPR050205">
    <property type="entry name" value="CDPK_Ser/Thr_kinases"/>
</dbReference>
<accession>A0A815MCX2</accession>
<keyword evidence="4 7" id="KW-0547">Nucleotide-binding</keyword>
<dbReference type="InterPro" id="IPR017441">
    <property type="entry name" value="Protein_kinase_ATP_BS"/>
</dbReference>
<dbReference type="GO" id="GO:0004674">
    <property type="term" value="F:protein serine/threonine kinase activity"/>
    <property type="evidence" value="ECO:0007669"/>
    <property type="project" value="UniProtKB-KW"/>
</dbReference>
<reference evidence="10" key="1">
    <citation type="submission" date="2021-02" db="EMBL/GenBank/DDBJ databases">
        <authorList>
            <person name="Nowell W R."/>
        </authorList>
    </citation>
    <scope>NUCLEOTIDE SEQUENCE</scope>
</reference>
<feature type="region of interest" description="Disordered" evidence="8">
    <location>
        <begin position="561"/>
        <end position="592"/>
    </location>
</feature>
<dbReference type="EMBL" id="CAJNOU010003997">
    <property type="protein sequence ID" value="CAF1421269.1"/>
    <property type="molecule type" value="Genomic_DNA"/>
</dbReference>
<dbReference type="PANTHER" id="PTHR24349">
    <property type="entry name" value="SERINE/THREONINE-PROTEIN KINASE"/>
    <property type="match status" value="1"/>
</dbReference>
<evidence type="ECO:0000256" key="2">
    <source>
        <dbReference type="ARBA" id="ARBA00022527"/>
    </source>
</evidence>
<evidence type="ECO:0000313" key="10">
    <source>
        <dbReference type="EMBL" id="CAF1421269.1"/>
    </source>
</evidence>
<dbReference type="GO" id="GO:0005524">
    <property type="term" value="F:ATP binding"/>
    <property type="evidence" value="ECO:0007669"/>
    <property type="project" value="UniProtKB-UniRule"/>
</dbReference>
<comment type="caution">
    <text evidence="10">The sequence shown here is derived from an EMBL/GenBank/DDBJ whole genome shotgun (WGS) entry which is preliminary data.</text>
</comment>
<feature type="compositionally biased region" description="Basic residues" evidence="8">
    <location>
        <begin position="498"/>
        <end position="510"/>
    </location>
</feature>
<feature type="compositionally biased region" description="Pro residues" evidence="8">
    <location>
        <begin position="567"/>
        <end position="580"/>
    </location>
</feature>
<feature type="binding site" evidence="7">
    <location>
        <position position="135"/>
    </location>
    <ligand>
        <name>ATP</name>
        <dbReference type="ChEBI" id="CHEBI:30616"/>
    </ligand>
</feature>
<dbReference type="PROSITE" id="PS00108">
    <property type="entry name" value="PROTEIN_KINASE_ST"/>
    <property type="match status" value="1"/>
</dbReference>
<dbReference type="InterPro" id="IPR011009">
    <property type="entry name" value="Kinase-like_dom_sf"/>
</dbReference>
<feature type="compositionally biased region" description="Acidic residues" evidence="8">
    <location>
        <begin position="477"/>
        <end position="490"/>
    </location>
</feature>
<feature type="compositionally biased region" description="Basic residues" evidence="8">
    <location>
        <begin position="83"/>
        <end position="92"/>
    </location>
</feature>
<sequence>MDPIFAFSEEELNAVAGHSYDDLLNSSPSTPTMLNTTIENIGRTQTKRPTSLNVSKPAELILRDSTNSGCKSESSPINSVQKRQQKKKKRRTANSYSDVSFNDKYKLTEELLGTGAHGVVKTCRDRVTKQEYAVKIISKARHPNRTRVFKEIDIYYHCRGCENILSIIDFLEDDDYFYLVFQKMAGGPLLNHIMKRGRLTEREASLIVRDIANGLNFLHSKGMSHRDLKPENILVERADSLVPIKLCDFDLGSAIRLNSNKTTPITTPELSTPVGSVEFMAPEVVDAWTSLEGSLQIYDKRCDLWSLGVIIYIMLSGYPPFYGTCGHTCGWTKGEECEQCQSLLFERIQNGEFDFPDKDWRYISNDAKDLIKHLLVRDASFRLTAAEVLQHSWIKNNHELNEQPLNTPTLLQRHNSIRHLESFTKDALSITKMINERERMMHRRSRSMDSIDQRSRRSSFDHNYQENKNINKNNNNSDDDDDDDDGDFNESDSSVTRILKRRIRKKKRQQNKIQTNNHNNEDDNQNFDTLRRRLSSATMTSGDEDDFLACSYKTVIRRPTTLTQPSQPSPPPPPPPPQFYLPPTDHSTQTSTQPEIIALTPSPIISTPPTPLSIFVLPSPPINLPMQHRAHTDPDLVFYNQQTLLYPVHWYPSPAFFYPNHSPLPTNFVYGPVPSFIMHPIHQQPQQQIRSSSADCRRTANNGSEHRVVHPERVW</sequence>
<evidence type="ECO:0000256" key="8">
    <source>
        <dbReference type="SAM" id="MobiDB-lite"/>
    </source>
</evidence>
<evidence type="ECO:0000256" key="1">
    <source>
        <dbReference type="ARBA" id="ARBA00006692"/>
    </source>
</evidence>
<keyword evidence="2" id="KW-0723">Serine/threonine-protein kinase</keyword>
<evidence type="ECO:0000313" key="11">
    <source>
        <dbReference type="EMBL" id="CAF3852853.1"/>
    </source>
</evidence>
<comment type="similarity">
    <text evidence="1">Belongs to the protein kinase superfamily. CAMK Ser/Thr protein kinase family.</text>
</comment>
<feature type="compositionally biased region" description="Polar residues" evidence="8">
    <location>
        <begin position="64"/>
        <end position="80"/>
    </location>
</feature>
<dbReference type="FunFam" id="3.30.200.20:FF:000093">
    <property type="entry name" value="Putative map kinase-interacting serine/threonine-protein kinase 1"/>
    <property type="match status" value="1"/>
</dbReference>
<evidence type="ECO:0000256" key="4">
    <source>
        <dbReference type="ARBA" id="ARBA00022741"/>
    </source>
</evidence>
<evidence type="ECO:0000256" key="6">
    <source>
        <dbReference type="ARBA" id="ARBA00022840"/>
    </source>
</evidence>
<dbReference type="InterPro" id="IPR000719">
    <property type="entry name" value="Prot_kinase_dom"/>
</dbReference>
<feature type="compositionally biased region" description="Low complexity" evidence="8">
    <location>
        <begin position="467"/>
        <end position="476"/>
    </location>
</feature>
<proteinExistence type="inferred from homology"/>
<organism evidence="10 12">
    <name type="scientific">Rotaria sordida</name>
    <dbReference type="NCBI Taxonomy" id="392033"/>
    <lineage>
        <taxon>Eukaryota</taxon>
        <taxon>Metazoa</taxon>
        <taxon>Spiralia</taxon>
        <taxon>Gnathifera</taxon>
        <taxon>Rotifera</taxon>
        <taxon>Eurotatoria</taxon>
        <taxon>Bdelloidea</taxon>
        <taxon>Philodinida</taxon>
        <taxon>Philodinidae</taxon>
        <taxon>Rotaria</taxon>
    </lineage>
</organism>
<keyword evidence="5" id="KW-0418">Kinase</keyword>
<feature type="region of interest" description="Disordered" evidence="8">
    <location>
        <begin position="63"/>
        <end position="95"/>
    </location>
</feature>
<evidence type="ECO:0000256" key="3">
    <source>
        <dbReference type="ARBA" id="ARBA00022679"/>
    </source>
</evidence>
<evidence type="ECO:0000313" key="12">
    <source>
        <dbReference type="Proteomes" id="UP000663889"/>
    </source>
</evidence>
<name>A0A815MCX2_9BILA</name>
<dbReference type="EMBL" id="CAJOBE010002953">
    <property type="protein sequence ID" value="CAF3852853.1"/>
    <property type="molecule type" value="Genomic_DNA"/>
</dbReference>
<dbReference type="PROSITE" id="PS50011">
    <property type="entry name" value="PROTEIN_KINASE_DOM"/>
    <property type="match status" value="1"/>
</dbReference>
<dbReference type="Proteomes" id="UP000663889">
    <property type="component" value="Unassembled WGS sequence"/>
</dbReference>
<dbReference type="Pfam" id="PF00069">
    <property type="entry name" value="Pkinase"/>
    <property type="match status" value="1"/>
</dbReference>
<evidence type="ECO:0000256" key="7">
    <source>
        <dbReference type="PROSITE-ProRule" id="PRU10141"/>
    </source>
</evidence>
<dbReference type="Proteomes" id="UP000663874">
    <property type="component" value="Unassembled WGS sequence"/>
</dbReference>
<dbReference type="SMART" id="SM00220">
    <property type="entry name" value="S_TKc"/>
    <property type="match status" value="1"/>
</dbReference>
<feature type="domain" description="Protein kinase" evidence="9">
    <location>
        <begin position="106"/>
        <end position="394"/>
    </location>
</feature>
<evidence type="ECO:0000259" key="9">
    <source>
        <dbReference type="PROSITE" id="PS50011"/>
    </source>
</evidence>
<keyword evidence="3" id="KW-0808">Transferase</keyword>
<dbReference type="PROSITE" id="PS00107">
    <property type="entry name" value="PROTEIN_KINASE_ATP"/>
    <property type="match status" value="1"/>
</dbReference>
<keyword evidence="6 7" id="KW-0067">ATP-binding</keyword>
<protein>
    <recommendedName>
        <fullName evidence="9">Protein kinase domain-containing protein</fullName>
    </recommendedName>
</protein>
<evidence type="ECO:0000256" key="5">
    <source>
        <dbReference type="ARBA" id="ARBA00022777"/>
    </source>
</evidence>
<dbReference type="SUPFAM" id="SSF56112">
    <property type="entry name" value="Protein kinase-like (PK-like)"/>
    <property type="match status" value="1"/>
</dbReference>
<feature type="region of interest" description="Disordered" evidence="8">
    <location>
        <begin position="436"/>
        <end position="527"/>
    </location>
</feature>
<dbReference type="Gene3D" id="3.30.200.20">
    <property type="entry name" value="Phosphorylase Kinase, domain 1"/>
    <property type="match status" value="1"/>
</dbReference>